<name>A0A0K1P846_9BACT</name>
<dbReference type="EMBL" id="CP012332">
    <property type="protein sequence ID" value="AKU89682.1"/>
    <property type="molecule type" value="Genomic_DNA"/>
</dbReference>
<proteinExistence type="predicted"/>
<dbReference type="Gene3D" id="3.20.20.370">
    <property type="entry name" value="Glycoside hydrolase/deacetylase"/>
    <property type="match status" value="1"/>
</dbReference>
<evidence type="ECO:0000313" key="1">
    <source>
        <dbReference type="EMBL" id="AKU89682.1"/>
    </source>
</evidence>
<evidence type="ECO:0000313" key="2">
    <source>
        <dbReference type="Proteomes" id="UP000055590"/>
    </source>
</evidence>
<protein>
    <submittedName>
        <fullName evidence="1">Polysaccharide deacetylase domain protein</fullName>
    </submittedName>
</protein>
<dbReference type="SUPFAM" id="SSF88713">
    <property type="entry name" value="Glycoside hydrolase/deacetylase"/>
    <property type="match status" value="1"/>
</dbReference>
<organism evidence="1 2">
    <name type="scientific">Vulgatibacter incomptus</name>
    <dbReference type="NCBI Taxonomy" id="1391653"/>
    <lineage>
        <taxon>Bacteria</taxon>
        <taxon>Pseudomonadati</taxon>
        <taxon>Myxococcota</taxon>
        <taxon>Myxococcia</taxon>
        <taxon>Myxococcales</taxon>
        <taxon>Cystobacterineae</taxon>
        <taxon>Vulgatibacteraceae</taxon>
        <taxon>Vulgatibacter</taxon>
    </lineage>
</organism>
<dbReference type="STRING" id="1391653.AKJ08_0069"/>
<gene>
    <name evidence="1" type="ORF">AKJ08_0069</name>
</gene>
<keyword evidence="2" id="KW-1185">Reference proteome</keyword>
<reference evidence="1 2" key="1">
    <citation type="submission" date="2015-08" db="EMBL/GenBank/DDBJ databases">
        <authorList>
            <person name="Babu N.S."/>
            <person name="Beckwith C.J."/>
            <person name="Beseler K.G."/>
            <person name="Brison A."/>
            <person name="Carone J.V."/>
            <person name="Caskin T.P."/>
            <person name="Diamond M."/>
            <person name="Durham M.E."/>
            <person name="Foxe J.M."/>
            <person name="Go M."/>
            <person name="Henderson B.A."/>
            <person name="Jones I.B."/>
            <person name="McGettigan J.A."/>
            <person name="Micheletti S.J."/>
            <person name="Nasrallah M.E."/>
            <person name="Ortiz D."/>
            <person name="Piller C.R."/>
            <person name="Privatt S.R."/>
            <person name="Schneider S.L."/>
            <person name="Sharp S."/>
            <person name="Smith T.C."/>
            <person name="Stanton J.D."/>
            <person name="Ullery H.E."/>
            <person name="Wilson R.J."/>
            <person name="Serrano M.G."/>
            <person name="Buck G."/>
            <person name="Lee V."/>
            <person name="Wang Y."/>
            <person name="Carvalho R."/>
            <person name="Voegtly L."/>
            <person name="Shi R."/>
            <person name="Duckworth R."/>
            <person name="Johnson A."/>
            <person name="Loviza R."/>
            <person name="Walstead R."/>
            <person name="Shah Z."/>
            <person name="Kiflezghi M."/>
            <person name="Wade K."/>
            <person name="Ball S.L."/>
            <person name="Bradley K.W."/>
            <person name="Asai D.J."/>
            <person name="Bowman C.A."/>
            <person name="Russell D.A."/>
            <person name="Pope W.H."/>
            <person name="Jacobs-Sera D."/>
            <person name="Hendrix R.W."/>
            <person name="Hatfull G.F."/>
        </authorList>
    </citation>
    <scope>NUCLEOTIDE SEQUENCE [LARGE SCALE GENOMIC DNA]</scope>
    <source>
        <strain evidence="1 2">DSM 27710</strain>
    </source>
</reference>
<sequence>MRAPERFCELLDRQGVHATFFANADDLHDDASALAVAGAARLGHEIAALFLPADERTRAAIGGAVTRIGEVAGRRPLGFRLLEWPISAALLEILEDQGLLYDASAPFPGFLAQPRTPYRPNPRAPAQTGSAKLVELPTSTIPFLRRRLDGGLFVTLPRPAMAALYRSLRKRTFLGIRLQGADLLDENDGLGRELARKRRALSLSSATKRHRLGELVAWLQHDFEVVTLEEAALRLAPSLG</sequence>
<dbReference type="InterPro" id="IPR011330">
    <property type="entry name" value="Glyco_hydro/deAcase_b/a-brl"/>
</dbReference>
<dbReference type="AlphaFoldDB" id="A0A0K1P846"/>
<accession>A0A0K1P846</accession>
<dbReference type="Proteomes" id="UP000055590">
    <property type="component" value="Chromosome"/>
</dbReference>
<dbReference type="KEGG" id="vin:AKJ08_0069"/>
<dbReference type="GO" id="GO:0005975">
    <property type="term" value="P:carbohydrate metabolic process"/>
    <property type="evidence" value="ECO:0007669"/>
    <property type="project" value="InterPro"/>
</dbReference>